<reference evidence="3" key="2">
    <citation type="submission" date="2021-04" db="EMBL/GenBank/DDBJ databases">
        <title>Taxonomy of Flavobacteriaceae bacterium ZY171143.</title>
        <authorList>
            <person name="Li F."/>
        </authorList>
    </citation>
    <scope>NUCLEOTIDE SEQUENCE [LARGE SCALE GENOMIC DNA]</scope>
    <source>
        <strain evidence="3">ZY171143</strain>
    </source>
</reference>
<dbReference type="InterPro" id="IPR029057">
    <property type="entry name" value="PRTase-like"/>
</dbReference>
<reference evidence="2 3" key="1">
    <citation type="journal article" date="2021" name="Int. J. Syst. Evol. Microbiol.">
        <title>Faecalibacter bovis sp. nov., isolated from cow faeces.</title>
        <authorList>
            <person name="Li F."/>
            <person name="Zhao W."/>
            <person name="Hong Q."/>
            <person name="Shao Q."/>
            <person name="Song J."/>
            <person name="Yang S."/>
        </authorList>
    </citation>
    <scope>NUCLEOTIDE SEQUENCE [LARGE SCALE GENOMIC DNA]</scope>
    <source>
        <strain evidence="2 3">ZY171143</strain>
    </source>
</reference>
<name>A0ABX7XDZ9_9FLAO</name>
<protein>
    <recommendedName>
        <fullName evidence="1">Phosphoribosyltransferase domain-containing protein</fullName>
    </recommendedName>
</protein>
<dbReference type="SUPFAM" id="SSF53271">
    <property type="entry name" value="PRTase-like"/>
    <property type="match status" value="1"/>
</dbReference>
<dbReference type="Gene3D" id="3.40.50.2020">
    <property type="match status" value="1"/>
</dbReference>
<proteinExistence type="predicted"/>
<sequence>MKVVNFEQDVFNHFLEKTLKNWKSDSSKILILGIKEGGLPLAENVFQLLNKSGNKVDLKFIKCQRPSTSLKKKSDFRKSLIRSIFKITPFFVLDYLRNVEHDQLTKKAIDYDREIILDETIDFNSYDKILIVDDAVDSGVTLKKVTEYVQDLIENKSAVKSLAVVVTNEKSVLKPDFFLYENVLIRFPWSLDG</sequence>
<accession>A0ABX7XDZ9</accession>
<dbReference type="EMBL" id="CP072842">
    <property type="protein sequence ID" value="QTV06151.1"/>
    <property type="molecule type" value="Genomic_DNA"/>
</dbReference>
<dbReference type="Pfam" id="PF00156">
    <property type="entry name" value="Pribosyltran"/>
    <property type="match status" value="1"/>
</dbReference>
<evidence type="ECO:0000313" key="3">
    <source>
        <dbReference type="Proteomes" id="UP000672011"/>
    </source>
</evidence>
<organism evidence="2 3">
    <name type="scientific">Faecalibacter bovis</name>
    <dbReference type="NCBI Taxonomy" id="2898187"/>
    <lineage>
        <taxon>Bacteria</taxon>
        <taxon>Pseudomonadati</taxon>
        <taxon>Bacteroidota</taxon>
        <taxon>Flavobacteriia</taxon>
        <taxon>Flavobacteriales</taxon>
        <taxon>Weeksellaceae</taxon>
        <taxon>Faecalibacter</taxon>
    </lineage>
</organism>
<gene>
    <name evidence="2" type="ORF">J9309_02070</name>
</gene>
<dbReference type="RefSeq" id="WP_230476792.1">
    <property type="nucleotide sequence ID" value="NZ_CP072842.1"/>
</dbReference>
<feature type="domain" description="Phosphoribosyltransferase" evidence="1">
    <location>
        <begin position="12"/>
        <end position="177"/>
    </location>
</feature>
<evidence type="ECO:0000259" key="1">
    <source>
        <dbReference type="Pfam" id="PF00156"/>
    </source>
</evidence>
<evidence type="ECO:0000313" key="2">
    <source>
        <dbReference type="EMBL" id="QTV06151.1"/>
    </source>
</evidence>
<keyword evidence="3" id="KW-1185">Reference proteome</keyword>
<dbReference type="Proteomes" id="UP000672011">
    <property type="component" value="Chromosome"/>
</dbReference>
<dbReference type="InterPro" id="IPR000836">
    <property type="entry name" value="PRTase_dom"/>
</dbReference>